<evidence type="ECO:0000313" key="2">
    <source>
        <dbReference type="Proteomes" id="UP000805193"/>
    </source>
</evidence>
<accession>A0AC60Q222</accession>
<gene>
    <name evidence="1" type="ORF">HPB47_025899</name>
</gene>
<dbReference type="Proteomes" id="UP000805193">
    <property type="component" value="Unassembled WGS sequence"/>
</dbReference>
<name>A0AC60Q222_IXOPE</name>
<proteinExistence type="predicted"/>
<reference evidence="1 2" key="1">
    <citation type="journal article" date="2020" name="Cell">
        <title>Large-Scale Comparative Analyses of Tick Genomes Elucidate Their Genetic Diversity and Vector Capacities.</title>
        <authorList>
            <consortium name="Tick Genome and Microbiome Consortium (TIGMIC)"/>
            <person name="Jia N."/>
            <person name="Wang J."/>
            <person name="Shi W."/>
            <person name="Du L."/>
            <person name="Sun Y."/>
            <person name="Zhan W."/>
            <person name="Jiang J.F."/>
            <person name="Wang Q."/>
            <person name="Zhang B."/>
            <person name="Ji P."/>
            <person name="Bell-Sakyi L."/>
            <person name="Cui X.M."/>
            <person name="Yuan T.T."/>
            <person name="Jiang B.G."/>
            <person name="Yang W.F."/>
            <person name="Lam T.T."/>
            <person name="Chang Q.C."/>
            <person name="Ding S.J."/>
            <person name="Wang X.J."/>
            <person name="Zhu J.G."/>
            <person name="Ruan X.D."/>
            <person name="Zhao L."/>
            <person name="Wei J.T."/>
            <person name="Ye R.Z."/>
            <person name="Que T.C."/>
            <person name="Du C.H."/>
            <person name="Zhou Y.H."/>
            <person name="Cheng J.X."/>
            <person name="Dai P.F."/>
            <person name="Guo W.B."/>
            <person name="Han X.H."/>
            <person name="Huang E.J."/>
            <person name="Li L.F."/>
            <person name="Wei W."/>
            <person name="Gao Y.C."/>
            <person name="Liu J.Z."/>
            <person name="Shao H.Z."/>
            <person name="Wang X."/>
            <person name="Wang C.C."/>
            <person name="Yang T.C."/>
            <person name="Huo Q.B."/>
            <person name="Li W."/>
            <person name="Chen H.Y."/>
            <person name="Chen S.E."/>
            <person name="Zhou L.G."/>
            <person name="Ni X.B."/>
            <person name="Tian J.H."/>
            <person name="Sheng Y."/>
            <person name="Liu T."/>
            <person name="Pan Y.S."/>
            <person name="Xia L.Y."/>
            <person name="Li J."/>
            <person name="Zhao F."/>
            <person name="Cao W.C."/>
        </authorList>
    </citation>
    <scope>NUCLEOTIDE SEQUENCE [LARGE SCALE GENOMIC DNA]</scope>
    <source>
        <strain evidence="1">Iper-2018</strain>
    </source>
</reference>
<keyword evidence="2" id="KW-1185">Reference proteome</keyword>
<sequence>MRKAQRVVIGLPKHARKEEVRKWAELNEIEDVAEESVTTLKVRLHGTKAGRAILIKMRNICPQMEEPGEEPPPWESALIKTDVPDKRDQVRDRETAGMKHLRRVKKLQKKENTQVIYTDATVTKEGKAACAWFNTTKNNYGRRLLEEGTHVKRAELEAVADAIQSHCHEEKKTIYLFSDSREAIEELRNPCTMDKAAQKIMINIKEARSKDTNFYLEWVPGHSGILGQDRAEREAKAEIIFQYYRHQSTLPAIVPVKQRDPFDFAPHEARDVNKERRRARLNALKPIPPALPTMRLSRWQRATASASASSASAAASTSTAASAGKRGRPRKYATASLKDTCKEKKHFFKTA</sequence>
<dbReference type="EMBL" id="JABSTQ010009661">
    <property type="protein sequence ID" value="KAG0427017.1"/>
    <property type="molecule type" value="Genomic_DNA"/>
</dbReference>
<organism evidence="1 2">
    <name type="scientific">Ixodes persulcatus</name>
    <name type="common">Taiga tick</name>
    <dbReference type="NCBI Taxonomy" id="34615"/>
    <lineage>
        <taxon>Eukaryota</taxon>
        <taxon>Metazoa</taxon>
        <taxon>Ecdysozoa</taxon>
        <taxon>Arthropoda</taxon>
        <taxon>Chelicerata</taxon>
        <taxon>Arachnida</taxon>
        <taxon>Acari</taxon>
        <taxon>Parasitiformes</taxon>
        <taxon>Ixodida</taxon>
        <taxon>Ixodoidea</taxon>
        <taxon>Ixodidae</taxon>
        <taxon>Ixodinae</taxon>
        <taxon>Ixodes</taxon>
    </lineage>
</organism>
<protein>
    <submittedName>
        <fullName evidence="1">Uncharacterized protein</fullName>
    </submittedName>
</protein>
<evidence type="ECO:0000313" key="1">
    <source>
        <dbReference type="EMBL" id="KAG0427017.1"/>
    </source>
</evidence>
<comment type="caution">
    <text evidence="1">The sequence shown here is derived from an EMBL/GenBank/DDBJ whole genome shotgun (WGS) entry which is preliminary data.</text>
</comment>